<sequence>MITRVVKMHFRTEEIDTFKALFDSRKELIRGFEGCEYLELWQDIDTPEIFFTYSHWTHTDRLEAYRHSDLFADVWSKTKALFADRPQAWSVEPQVKLP</sequence>
<gene>
    <name evidence="2" type="ORF">F8C67_12970</name>
</gene>
<evidence type="ECO:0000313" key="3">
    <source>
        <dbReference type="Proteomes" id="UP000468650"/>
    </source>
</evidence>
<comment type="caution">
    <text evidence="2">The sequence shown here is derived from an EMBL/GenBank/DDBJ whole genome shotgun (WGS) entry which is preliminary data.</text>
</comment>
<dbReference type="PROSITE" id="PS51725">
    <property type="entry name" value="ABM"/>
    <property type="match status" value="1"/>
</dbReference>
<name>A0A6N6RF42_9FLAO</name>
<dbReference type="AlphaFoldDB" id="A0A6N6RF42"/>
<dbReference type="SUPFAM" id="SSF54909">
    <property type="entry name" value="Dimeric alpha+beta barrel"/>
    <property type="match status" value="1"/>
</dbReference>
<proteinExistence type="predicted"/>
<evidence type="ECO:0000259" key="1">
    <source>
        <dbReference type="PROSITE" id="PS51725"/>
    </source>
</evidence>
<accession>A0A6N6RF42</accession>
<protein>
    <submittedName>
        <fullName evidence="2">Antibiotic biosynthesis monooxygenase</fullName>
    </submittedName>
</protein>
<keyword evidence="2" id="KW-0560">Oxidoreductase</keyword>
<reference evidence="2 3" key="1">
    <citation type="submission" date="2019-09" db="EMBL/GenBank/DDBJ databases">
        <title>Genomes of family Cryomorphaceae.</title>
        <authorList>
            <person name="Bowman J.P."/>
        </authorList>
    </citation>
    <scope>NUCLEOTIDE SEQUENCE [LARGE SCALE GENOMIC DNA]</scope>
    <source>
        <strain evidence="2 3">LMG 25704</strain>
    </source>
</reference>
<dbReference type="OrthoDB" id="1120859at2"/>
<organism evidence="2 3">
    <name type="scientific">Phaeocystidibacter luteus</name>
    <dbReference type="NCBI Taxonomy" id="911197"/>
    <lineage>
        <taxon>Bacteria</taxon>
        <taxon>Pseudomonadati</taxon>
        <taxon>Bacteroidota</taxon>
        <taxon>Flavobacteriia</taxon>
        <taxon>Flavobacteriales</taxon>
        <taxon>Phaeocystidibacteraceae</taxon>
        <taxon>Phaeocystidibacter</taxon>
    </lineage>
</organism>
<dbReference type="Gene3D" id="3.30.70.100">
    <property type="match status" value="1"/>
</dbReference>
<keyword evidence="2" id="KW-0503">Monooxygenase</keyword>
<dbReference type="GO" id="GO:0004497">
    <property type="term" value="F:monooxygenase activity"/>
    <property type="evidence" value="ECO:0007669"/>
    <property type="project" value="UniProtKB-KW"/>
</dbReference>
<dbReference type="EMBL" id="WBVO01000013">
    <property type="protein sequence ID" value="KAB2806774.1"/>
    <property type="molecule type" value="Genomic_DNA"/>
</dbReference>
<dbReference type="Proteomes" id="UP000468650">
    <property type="component" value="Unassembled WGS sequence"/>
</dbReference>
<dbReference type="RefSeq" id="WP_151668291.1">
    <property type="nucleotide sequence ID" value="NZ_WBVO01000013.1"/>
</dbReference>
<dbReference type="Pfam" id="PF03992">
    <property type="entry name" value="ABM"/>
    <property type="match status" value="1"/>
</dbReference>
<dbReference type="InterPro" id="IPR007138">
    <property type="entry name" value="ABM_dom"/>
</dbReference>
<keyword evidence="3" id="KW-1185">Reference proteome</keyword>
<feature type="domain" description="ABM" evidence="1">
    <location>
        <begin position="2"/>
        <end position="95"/>
    </location>
</feature>
<dbReference type="InterPro" id="IPR011008">
    <property type="entry name" value="Dimeric_a/b-barrel"/>
</dbReference>
<evidence type="ECO:0000313" key="2">
    <source>
        <dbReference type="EMBL" id="KAB2806774.1"/>
    </source>
</evidence>